<evidence type="ECO:0000256" key="5">
    <source>
        <dbReference type="ARBA" id="ARBA00022630"/>
    </source>
</evidence>
<keyword evidence="5" id="KW-0285">Flavoprotein</keyword>
<comment type="similarity">
    <text evidence="3">Belongs to the flavin monoamine oxidase family.</text>
</comment>
<dbReference type="Proteomes" id="UP000005226">
    <property type="component" value="Chromosome 4"/>
</dbReference>
<evidence type="ECO:0000313" key="10">
    <source>
        <dbReference type="Proteomes" id="UP000005226"/>
    </source>
</evidence>
<dbReference type="GO" id="GO:0046592">
    <property type="term" value="F:polyamine oxidase activity"/>
    <property type="evidence" value="ECO:0007669"/>
    <property type="project" value="TreeGrafter"/>
</dbReference>
<name>A0A3B5KB54_TAKRU</name>
<reference evidence="9" key="3">
    <citation type="submission" date="2025-09" db="UniProtKB">
        <authorList>
            <consortium name="Ensembl"/>
        </authorList>
    </citation>
    <scope>IDENTIFICATION</scope>
</reference>
<evidence type="ECO:0000256" key="6">
    <source>
        <dbReference type="ARBA" id="ARBA00022827"/>
    </source>
</evidence>
<keyword evidence="10" id="KW-1185">Reference proteome</keyword>
<evidence type="ECO:0000256" key="7">
    <source>
        <dbReference type="ARBA" id="ARBA00023002"/>
    </source>
</evidence>
<sequence length="494" mass="55126">MAGVDCQILIIGCGISGVTAAKTLTDAGFNKVRILEATNRSGGRLLTGTLGTDIIDLGAAFIHGPSEENPVFRVARHYWLLSPEALTEENQSADVSERPPMVSNWFSCSGQRLSAKDMRPALIMYSQIMDDTSMCSSEEPQWTSVGHFMRSEAKRRAAEAWKDKDEATRNLLFSALSALFKVECCSNASNSMDDIDLAGFCTYENLKGLDCTIQGGFELVIKNLVSELPPGIVTYNRPVRCVHWNNTESSGSGVTVECEDGERIAADHVILTVPLGYLQKHHSTLFHPPLPPPKVHSIQNLGFGTCNKVFVEFDVPWWGPNCEIIYLVWKDEEDITDHVTDVKQRWIRKMSSFTVQEKSESHAHILCGWIAGREAEYMESLPEEEFKQSVTELIQRFTGNPAIVPKRILRTRWFSDPWTCGSYSYPAVGSSAQDMKSLIEPLPMEESKSQPLQVLFAGEATHTYFYSTVHGALLSGQREANRLIAHYSPKHLDQ</sequence>
<dbReference type="PANTHER" id="PTHR10742:SF405">
    <property type="entry name" value="PEROXISOMAL N(1)-ACETYL-SPERMINE_SPERMIDINE OXIDASE"/>
    <property type="match status" value="1"/>
</dbReference>
<keyword evidence="6" id="KW-0274">FAD</keyword>
<reference evidence="9 10" key="1">
    <citation type="journal article" date="2011" name="Genome Biol. Evol.">
        <title>Integration of the genetic map and genome assembly of fugu facilitates insights into distinct features of genome evolution in teleosts and mammals.</title>
        <authorList>
            <person name="Kai W."/>
            <person name="Kikuchi K."/>
            <person name="Tohari S."/>
            <person name="Chew A.K."/>
            <person name="Tay A."/>
            <person name="Fujiwara A."/>
            <person name="Hosoya S."/>
            <person name="Suetake H."/>
            <person name="Naruse K."/>
            <person name="Brenner S."/>
            <person name="Suzuki Y."/>
            <person name="Venkatesh B."/>
        </authorList>
    </citation>
    <scope>NUCLEOTIDE SEQUENCE [LARGE SCALE GENOMIC DNA]</scope>
</reference>
<dbReference type="Ensembl" id="ENSTRUT00000054581.2">
    <property type="protein sequence ID" value="ENSTRUP00000052627.2"/>
    <property type="gene ID" value="ENSTRUG00000020858.2"/>
</dbReference>
<evidence type="ECO:0000259" key="8">
    <source>
        <dbReference type="Pfam" id="PF01593"/>
    </source>
</evidence>
<gene>
    <name evidence="9" type="primary">LOC101066188</name>
</gene>
<dbReference type="PANTHER" id="PTHR10742">
    <property type="entry name" value="FLAVIN MONOAMINE OXIDASE"/>
    <property type="match status" value="1"/>
</dbReference>
<evidence type="ECO:0000256" key="3">
    <source>
        <dbReference type="ARBA" id="ARBA00005995"/>
    </source>
</evidence>
<dbReference type="GO" id="GO:0046203">
    <property type="term" value="P:spermidine catabolic process"/>
    <property type="evidence" value="ECO:0007669"/>
    <property type="project" value="TreeGrafter"/>
</dbReference>
<keyword evidence="4" id="KW-0963">Cytoplasm</keyword>
<evidence type="ECO:0000256" key="1">
    <source>
        <dbReference type="ARBA" id="ARBA00001974"/>
    </source>
</evidence>
<comment type="cofactor">
    <cofactor evidence="1">
        <name>FAD</name>
        <dbReference type="ChEBI" id="CHEBI:57692"/>
    </cofactor>
</comment>
<evidence type="ECO:0000313" key="9">
    <source>
        <dbReference type="Ensembl" id="ENSTRUP00000052627.2"/>
    </source>
</evidence>
<dbReference type="OMA" id="WDADCDI"/>
<evidence type="ECO:0000256" key="2">
    <source>
        <dbReference type="ARBA" id="ARBA00004496"/>
    </source>
</evidence>
<dbReference type="GeneTree" id="ENSGT00940000158274"/>
<keyword evidence="7" id="KW-0560">Oxidoreductase</keyword>
<dbReference type="InterPro" id="IPR002937">
    <property type="entry name" value="Amino_oxidase"/>
</dbReference>
<dbReference type="InterPro" id="IPR036188">
    <property type="entry name" value="FAD/NAD-bd_sf"/>
</dbReference>
<dbReference type="InterPro" id="IPR050281">
    <property type="entry name" value="Flavin_monoamine_oxidase"/>
</dbReference>
<dbReference type="GO" id="GO:0005737">
    <property type="term" value="C:cytoplasm"/>
    <property type="evidence" value="ECO:0007669"/>
    <property type="project" value="UniProtKB-SubCell"/>
</dbReference>
<comment type="subcellular location">
    <subcellularLocation>
        <location evidence="2">Cytoplasm</location>
    </subcellularLocation>
</comment>
<feature type="domain" description="Amine oxidase" evidence="8">
    <location>
        <begin position="15"/>
        <end position="484"/>
    </location>
</feature>
<dbReference type="RefSeq" id="XP_011601797.2">
    <property type="nucleotide sequence ID" value="XM_011603495.2"/>
</dbReference>
<dbReference type="InParanoid" id="A0A3B5KB54"/>
<accession>A0A3B5KB54</accession>
<organism evidence="9 10">
    <name type="scientific">Takifugu rubripes</name>
    <name type="common">Japanese pufferfish</name>
    <name type="synonym">Fugu rubripes</name>
    <dbReference type="NCBI Taxonomy" id="31033"/>
    <lineage>
        <taxon>Eukaryota</taxon>
        <taxon>Metazoa</taxon>
        <taxon>Chordata</taxon>
        <taxon>Craniata</taxon>
        <taxon>Vertebrata</taxon>
        <taxon>Euteleostomi</taxon>
        <taxon>Actinopterygii</taxon>
        <taxon>Neopterygii</taxon>
        <taxon>Teleostei</taxon>
        <taxon>Neoteleostei</taxon>
        <taxon>Acanthomorphata</taxon>
        <taxon>Eupercaria</taxon>
        <taxon>Tetraodontiformes</taxon>
        <taxon>Tetradontoidea</taxon>
        <taxon>Tetraodontidae</taxon>
        <taxon>Takifugu</taxon>
    </lineage>
</organism>
<dbReference type="AlphaFoldDB" id="A0A3B5KB54"/>
<dbReference type="Pfam" id="PF01593">
    <property type="entry name" value="Amino_oxidase"/>
    <property type="match status" value="1"/>
</dbReference>
<protein>
    <submittedName>
        <fullName evidence="9">Peroxisomal N(1)-acetyl-spermine/spermidine oxidase-like</fullName>
    </submittedName>
</protein>
<proteinExistence type="inferred from homology"/>
<dbReference type="OrthoDB" id="2019015at2759"/>
<reference evidence="9" key="2">
    <citation type="submission" date="2025-08" db="UniProtKB">
        <authorList>
            <consortium name="Ensembl"/>
        </authorList>
    </citation>
    <scope>IDENTIFICATION</scope>
</reference>
<dbReference type="GeneID" id="101066188"/>
<dbReference type="KEGG" id="tru:101066188"/>
<dbReference type="STRING" id="31033.ENSTRUP00000052627"/>
<dbReference type="Gene3D" id="3.90.660.10">
    <property type="match status" value="1"/>
</dbReference>
<dbReference type="SUPFAM" id="SSF54373">
    <property type="entry name" value="FAD-linked reductases, C-terminal domain"/>
    <property type="match status" value="1"/>
</dbReference>
<dbReference type="SUPFAM" id="SSF51905">
    <property type="entry name" value="FAD/NAD(P)-binding domain"/>
    <property type="match status" value="1"/>
</dbReference>
<evidence type="ECO:0000256" key="4">
    <source>
        <dbReference type="ARBA" id="ARBA00022490"/>
    </source>
</evidence>
<dbReference type="Gene3D" id="3.50.50.60">
    <property type="entry name" value="FAD/NAD(P)-binding domain"/>
    <property type="match status" value="1"/>
</dbReference>